<sequence>MTELKGEWMIRRILKTEIRKDSAGKDVKYALVDWENSWIPRAELSNGTEKILLNDHVKVLGPIENNRMRMPNIQNEWAIEIKNENGTSEKQRLPYKELNERFPGSLLKYYETLVQSSMRNIRLMQQKKSLREKEQKLKQHTEISSTSSTSLNVGSSVDLSIKPKESNVKESSVPRRSVEKRSSPSTFESNDEHGNTKDSPNEQEKENTRKLRRKPVELDTGEMQAGTSHRRQTPNRTCRSSVHYEEQL</sequence>
<evidence type="ECO:0000313" key="3">
    <source>
        <dbReference type="WBParaSite" id="MBELARI_LOCUS14513"/>
    </source>
</evidence>
<dbReference type="AlphaFoldDB" id="A0AAF3EKH2"/>
<feature type="region of interest" description="Disordered" evidence="1">
    <location>
        <begin position="127"/>
        <end position="248"/>
    </location>
</feature>
<accession>A0AAF3EKH2</accession>
<name>A0AAF3EKH2_9BILA</name>
<feature type="compositionally biased region" description="Basic and acidic residues" evidence="1">
    <location>
        <begin position="190"/>
        <end position="217"/>
    </location>
</feature>
<organism evidence="2 3">
    <name type="scientific">Mesorhabditis belari</name>
    <dbReference type="NCBI Taxonomy" id="2138241"/>
    <lineage>
        <taxon>Eukaryota</taxon>
        <taxon>Metazoa</taxon>
        <taxon>Ecdysozoa</taxon>
        <taxon>Nematoda</taxon>
        <taxon>Chromadorea</taxon>
        <taxon>Rhabditida</taxon>
        <taxon>Rhabditina</taxon>
        <taxon>Rhabditomorpha</taxon>
        <taxon>Rhabditoidea</taxon>
        <taxon>Rhabditidae</taxon>
        <taxon>Mesorhabditinae</taxon>
        <taxon>Mesorhabditis</taxon>
    </lineage>
</organism>
<protein>
    <submittedName>
        <fullName evidence="3">Uncharacterized protein</fullName>
    </submittedName>
</protein>
<evidence type="ECO:0000313" key="2">
    <source>
        <dbReference type="Proteomes" id="UP000887575"/>
    </source>
</evidence>
<feature type="compositionally biased region" description="Basic and acidic residues" evidence="1">
    <location>
        <begin position="161"/>
        <end position="182"/>
    </location>
</feature>
<dbReference type="WBParaSite" id="MBELARI_LOCUS14513">
    <property type="protein sequence ID" value="MBELARI_LOCUS14513"/>
    <property type="gene ID" value="MBELARI_LOCUS14513"/>
</dbReference>
<proteinExistence type="predicted"/>
<reference evidence="3" key="1">
    <citation type="submission" date="2024-02" db="UniProtKB">
        <authorList>
            <consortium name="WormBaseParasite"/>
        </authorList>
    </citation>
    <scope>IDENTIFICATION</scope>
</reference>
<dbReference type="Proteomes" id="UP000887575">
    <property type="component" value="Unassembled WGS sequence"/>
</dbReference>
<feature type="compositionally biased region" description="Low complexity" evidence="1">
    <location>
        <begin position="144"/>
        <end position="157"/>
    </location>
</feature>
<evidence type="ECO:0000256" key="1">
    <source>
        <dbReference type="SAM" id="MobiDB-lite"/>
    </source>
</evidence>
<feature type="compositionally biased region" description="Basic and acidic residues" evidence="1">
    <location>
        <begin position="129"/>
        <end position="141"/>
    </location>
</feature>
<keyword evidence="2" id="KW-1185">Reference proteome</keyword>